<evidence type="ECO:0000256" key="4">
    <source>
        <dbReference type="ARBA" id="ARBA00004514"/>
    </source>
</evidence>
<evidence type="ECO:0000256" key="8">
    <source>
        <dbReference type="ARBA" id="ARBA00038031"/>
    </source>
</evidence>
<evidence type="ECO:0000256" key="5">
    <source>
        <dbReference type="ARBA" id="ARBA00022490"/>
    </source>
</evidence>
<feature type="domain" description="YTH" evidence="11">
    <location>
        <begin position="19"/>
        <end position="159"/>
    </location>
</feature>
<dbReference type="GO" id="GO:0000932">
    <property type="term" value="C:P-body"/>
    <property type="evidence" value="ECO:0007669"/>
    <property type="project" value="UniProtKB-SubCell"/>
</dbReference>
<dbReference type="GO" id="GO:0005829">
    <property type="term" value="C:cytosol"/>
    <property type="evidence" value="ECO:0007669"/>
    <property type="project" value="UniProtKB-SubCell"/>
</dbReference>
<dbReference type="PANTHER" id="PTHR12357:SF8">
    <property type="entry name" value="YTH DOMAIN-CONTAINING FAMILY PROTEIN 2"/>
    <property type="match status" value="1"/>
</dbReference>
<keyword evidence="5" id="KW-0963">Cytoplasm</keyword>
<keyword evidence="13" id="KW-1185">Reference proteome</keyword>
<keyword evidence="6 9" id="KW-0694">RNA-binding</keyword>
<evidence type="ECO:0000313" key="12">
    <source>
        <dbReference type="EMBL" id="KAK9394684.1"/>
    </source>
</evidence>
<comment type="similarity">
    <text evidence="8">Belongs to the YTHDF family. YTHDF2 subfamily.</text>
</comment>
<evidence type="ECO:0000256" key="9">
    <source>
        <dbReference type="RuleBase" id="RU369095"/>
    </source>
</evidence>
<organism evidence="12 13">
    <name type="scientific">Crotalus adamanteus</name>
    <name type="common">Eastern diamondback rattlesnake</name>
    <dbReference type="NCBI Taxonomy" id="8729"/>
    <lineage>
        <taxon>Eukaryota</taxon>
        <taxon>Metazoa</taxon>
        <taxon>Chordata</taxon>
        <taxon>Craniata</taxon>
        <taxon>Vertebrata</taxon>
        <taxon>Euteleostomi</taxon>
        <taxon>Lepidosauria</taxon>
        <taxon>Squamata</taxon>
        <taxon>Bifurcata</taxon>
        <taxon>Unidentata</taxon>
        <taxon>Episquamata</taxon>
        <taxon>Toxicofera</taxon>
        <taxon>Serpentes</taxon>
        <taxon>Colubroidea</taxon>
        <taxon>Viperidae</taxon>
        <taxon>Crotalinae</taxon>
        <taxon>Crotalus</taxon>
    </lineage>
</organism>
<dbReference type="PANTHER" id="PTHR12357">
    <property type="entry name" value="YTH YT521-B HOMOLOGY DOMAIN-CONTAINING"/>
    <property type="match status" value="1"/>
</dbReference>
<comment type="subcellular location">
    <subcellularLocation>
        <location evidence="2">Cytoplasm</location>
        <location evidence="2">P-body</location>
    </subcellularLocation>
    <subcellularLocation>
        <location evidence="3">Cytoplasm</location>
        <location evidence="3">Stress granule</location>
    </subcellularLocation>
    <subcellularLocation>
        <location evidence="4">Cytoplasm</location>
        <location evidence="4">Cytosol</location>
    </subcellularLocation>
    <subcellularLocation>
        <location evidence="1">Nucleus</location>
    </subcellularLocation>
</comment>
<dbReference type="Pfam" id="PF04146">
    <property type="entry name" value="YTH"/>
    <property type="match status" value="1"/>
</dbReference>
<evidence type="ECO:0000259" key="11">
    <source>
        <dbReference type="PROSITE" id="PS50882"/>
    </source>
</evidence>
<dbReference type="Proteomes" id="UP001474421">
    <property type="component" value="Unassembled WGS sequence"/>
</dbReference>
<dbReference type="GO" id="GO:1990247">
    <property type="term" value="F:N6-methyladenosine-containing RNA reader activity"/>
    <property type="evidence" value="ECO:0007669"/>
    <property type="project" value="UniProtKB-UniRule"/>
</dbReference>
<dbReference type="InterPro" id="IPR007275">
    <property type="entry name" value="YTH_domain"/>
</dbReference>
<proteinExistence type="inferred from homology"/>
<evidence type="ECO:0000313" key="13">
    <source>
        <dbReference type="Proteomes" id="UP001474421"/>
    </source>
</evidence>
<evidence type="ECO:0000256" key="7">
    <source>
        <dbReference type="ARBA" id="ARBA00023242"/>
    </source>
</evidence>
<sequence length="194" mass="22074">MSASSLLEQRPKGQGSKVQNGSVHQKDSLNDDDIEPYLSPQARPNNAYTAMSDSYMPNYYSPSIGFSYSLGEAACVNGSGHFCGVAEMKSAVDYNTCAGVWSQDKWKGRFDVRWIFVKDVPNSQLRHIRLENNENKPVTNSRDTQEVPLEKAKQVLKIIATYKHTTSIFDDFSHYEKRQEEEENVKKERQGRVK</sequence>
<comment type="caution">
    <text evidence="12">The sequence shown here is derived from an EMBL/GenBank/DDBJ whole genome shotgun (WGS) entry which is preliminary data.</text>
</comment>
<dbReference type="GO" id="GO:0003729">
    <property type="term" value="F:mRNA binding"/>
    <property type="evidence" value="ECO:0007669"/>
    <property type="project" value="UniProtKB-UniRule"/>
</dbReference>
<evidence type="ECO:0000256" key="3">
    <source>
        <dbReference type="ARBA" id="ARBA00004210"/>
    </source>
</evidence>
<evidence type="ECO:0000256" key="1">
    <source>
        <dbReference type="ARBA" id="ARBA00004123"/>
    </source>
</evidence>
<dbReference type="PROSITE" id="PS50882">
    <property type="entry name" value="YTH"/>
    <property type="match status" value="1"/>
</dbReference>
<dbReference type="CDD" id="cd21134">
    <property type="entry name" value="YTH"/>
    <property type="match status" value="1"/>
</dbReference>
<gene>
    <name evidence="12" type="ORF">NXF25_015212</name>
</gene>
<accession>A0AAW1AXR9</accession>
<dbReference type="Gene3D" id="3.10.590.10">
    <property type="entry name" value="ph1033 like domains"/>
    <property type="match status" value="1"/>
</dbReference>
<dbReference type="InterPro" id="IPR045168">
    <property type="entry name" value="YTH_prot"/>
</dbReference>
<feature type="region of interest" description="Disordered" evidence="10">
    <location>
        <begin position="1"/>
        <end position="43"/>
    </location>
</feature>
<comment type="function">
    <text evidence="9">Specifically recognizes and binds N6-methyladenosine (m6A)-containing RNAs, and regulates mRNA stability. M6A is a modification present at internal sites of mRNAs and some non-coding RNAs and plays a role in mRNA stability and processing.</text>
</comment>
<evidence type="ECO:0000256" key="6">
    <source>
        <dbReference type="ARBA" id="ARBA00022884"/>
    </source>
</evidence>
<dbReference type="GO" id="GO:0061157">
    <property type="term" value="P:mRNA destabilization"/>
    <property type="evidence" value="ECO:0007669"/>
    <property type="project" value="TreeGrafter"/>
</dbReference>
<protein>
    <recommendedName>
        <fullName evidence="9">YTH domain-containing family protein</fullName>
    </recommendedName>
</protein>
<dbReference type="AlphaFoldDB" id="A0AAW1AXR9"/>
<dbReference type="EMBL" id="JAOTOJ010000011">
    <property type="protein sequence ID" value="KAK9394684.1"/>
    <property type="molecule type" value="Genomic_DNA"/>
</dbReference>
<reference evidence="12 13" key="1">
    <citation type="journal article" date="2024" name="Proc. Natl. Acad. Sci. U.S.A.">
        <title>The genetic regulatory architecture and epigenomic basis for age-related changes in rattlesnake venom.</title>
        <authorList>
            <person name="Hogan M.P."/>
            <person name="Holding M.L."/>
            <person name="Nystrom G.S."/>
            <person name="Colston T.J."/>
            <person name="Bartlett D.A."/>
            <person name="Mason A.J."/>
            <person name="Ellsworth S.A."/>
            <person name="Rautsaw R.M."/>
            <person name="Lawrence K.C."/>
            <person name="Strickland J.L."/>
            <person name="He B."/>
            <person name="Fraser P."/>
            <person name="Margres M.J."/>
            <person name="Gilbert D.M."/>
            <person name="Gibbs H.L."/>
            <person name="Parkinson C.L."/>
            <person name="Rokyta D.R."/>
        </authorList>
    </citation>
    <scope>NUCLEOTIDE SEQUENCE [LARGE SCALE GENOMIC DNA]</scope>
    <source>
        <strain evidence="12">DRR0105</strain>
    </source>
</reference>
<keyword evidence="7" id="KW-0539">Nucleus</keyword>
<dbReference type="GO" id="GO:0010494">
    <property type="term" value="C:cytoplasmic stress granule"/>
    <property type="evidence" value="ECO:0007669"/>
    <property type="project" value="UniProtKB-SubCell"/>
</dbReference>
<evidence type="ECO:0000256" key="10">
    <source>
        <dbReference type="SAM" id="MobiDB-lite"/>
    </source>
</evidence>
<name>A0AAW1AXR9_CROAD</name>
<dbReference type="GO" id="GO:0005634">
    <property type="term" value="C:nucleus"/>
    <property type="evidence" value="ECO:0007669"/>
    <property type="project" value="UniProtKB-SubCell"/>
</dbReference>
<evidence type="ECO:0000256" key="2">
    <source>
        <dbReference type="ARBA" id="ARBA00004201"/>
    </source>
</evidence>